<accession>A0ABX4HZM9</accession>
<feature type="region of interest" description="Disordered" evidence="7">
    <location>
        <begin position="1"/>
        <end position="20"/>
    </location>
</feature>
<comment type="similarity">
    <text evidence="6">Belongs to the ABC-4 integral membrane protein family.</text>
</comment>
<keyword evidence="12" id="KW-1185">Reference proteome</keyword>
<evidence type="ECO:0000259" key="10">
    <source>
        <dbReference type="Pfam" id="PF12704"/>
    </source>
</evidence>
<evidence type="ECO:0000313" key="12">
    <source>
        <dbReference type="Proteomes" id="UP000218427"/>
    </source>
</evidence>
<dbReference type="PANTHER" id="PTHR30572">
    <property type="entry name" value="MEMBRANE COMPONENT OF TRANSPORTER-RELATED"/>
    <property type="match status" value="1"/>
</dbReference>
<evidence type="ECO:0000256" key="2">
    <source>
        <dbReference type="ARBA" id="ARBA00022475"/>
    </source>
</evidence>
<evidence type="ECO:0000259" key="9">
    <source>
        <dbReference type="Pfam" id="PF02687"/>
    </source>
</evidence>
<keyword evidence="4 8" id="KW-1133">Transmembrane helix</keyword>
<evidence type="ECO:0000256" key="7">
    <source>
        <dbReference type="SAM" id="MobiDB-lite"/>
    </source>
</evidence>
<dbReference type="PANTHER" id="PTHR30572:SF4">
    <property type="entry name" value="ABC TRANSPORTER PERMEASE YTRF"/>
    <property type="match status" value="1"/>
</dbReference>
<dbReference type="InterPro" id="IPR050250">
    <property type="entry name" value="Macrolide_Exporter_MacB"/>
</dbReference>
<feature type="transmembrane region" description="Helical" evidence="8">
    <location>
        <begin position="314"/>
        <end position="340"/>
    </location>
</feature>
<evidence type="ECO:0000256" key="6">
    <source>
        <dbReference type="ARBA" id="ARBA00038076"/>
    </source>
</evidence>
<organism evidence="11 12">
    <name type="scientific">Microbulbifer flavimaris</name>
    <dbReference type="NCBI Taxonomy" id="1781068"/>
    <lineage>
        <taxon>Bacteria</taxon>
        <taxon>Pseudomonadati</taxon>
        <taxon>Pseudomonadota</taxon>
        <taxon>Gammaproteobacteria</taxon>
        <taxon>Cellvibrionales</taxon>
        <taxon>Microbulbiferaceae</taxon>
        <taxon>Microbulbifer</taxon>
    </lineage>
</organism>
<gene>
    <name evidence="11" type="ORF">AWR36_006220</name>
</gene>
<sequence length="438" mass="47372">MSESLLDPVGESTPQQRPLTGYRAGRSQALLVSFREALAELSQHKLRTLLTLLGMIFGVGAVIAMLNIGKGAEQEALRMIETMGLNNLIVQSPELEKEELYEQRKQSAGLSLRDGEAALATLGFVEAFAAQKSLETYSVFSEYGKNEAAATGVSPGYFRMSPFQLSAGRLIRDEDELQLSQVAVLGESVARQLFPGQPAIGGRIKVNHLWFTVVGVLDSPFVDGAEFEGVRLGAEQNQIFVPFATAMQRFPHPLLAAEVSELKFQLAEGTDANEAARAITHLLNRRHNNVKDFTMVVPAALMAQKMETQTIFNIVMSCVAGISLLVGGIGIMNIMLATVLERTREIGLLRAVGATQRDIRTQYLVESFTIAILGGLLGILFGVLLSEAIALYAGWAVSWSLQAIVLSFSVCALIGLVFGVYPAIKASKLNPIDALQSD</sequence>
<reference evidence="11" key="1">
    <citation type="submission" date="2017-08" db="EMBL/GenBank/DDBJ databases">
        <title>Microbulbifer marisrubri sp. nov., a halophilic alphaproteobacterium isolated from marine sediment of the Yellow Sea, China.</title>
        <authorList>
            <person name="Zhang G."/>
            <person name="Xiong Q."/>
        </authorList>
    </citation>
    <scope>NUCLEOTIDE SEQUENCE [LARGE SCALE GENOMIC DNA]</scope>
    <source>
        <strain evidence="11">WRN-8</strain>
    </source>
</reference>
<evidence type="ECO:0000256" key="8">
    <source>
        <dbReference type="SAM" id="Phobius"/>
    </source>
</evidence>
<feature type="transmembrane region" description="Helical" evidence="8">
    <location>
        <begin position="49"/>
        <end position="69"/>
    </location>
</feature>
<comment type="caution">
    <text evidence="11">The sequence shown here is derived from an EMBL/GenBank/DDBJ whole genome shotgun (WGS) entry which is preliminary data.</text>
</comment>
<evidence type="ECO:0000256" key="1">
    <source>
        <dbReference type="ARBA" id="ARBA00004651"/>
    </source>
</evidence>
<dbReference type="InterPro" id="IPR025857">
    <property type="entry name" value="MacB_PCD"/>
</dbReference>
<feature type="domain" description="MacB-like periplasmic core" evidence="10">
    <location>
        <begin position="48"/>
        <end position="281"/>
    </location>
</feature>
<evidence type="ECO:0000256" key="5">
    <source>
        <dbReference type="ARBA" id="ARBA00023136"/>
    </source>
</evidence>
<evidence type="ECO:0000256" key="4">
    <source>
        <dbReference type="ARBA" id="ARBA00022989"/>
    </source>
</evidence>
<comment type="subcellular location">
    <subcellularLocation>
        <location evidence="1">Cell membrane</location>
        <topology evidence="1">Multi-pass membrane protein</topology>
    </subcellularLocation>
</comment>
<keyword evidence="3 8" id="KW-0812">Transmembrane</keyword>
<dbReference type="InterPro" id="IPR003838">
    <property type="entry name" value="ABC3_permease_C"/>
</dbReference>
<dbReference type="Pfam" id="PF12704">
    <property type="entry name" value="MacB_PCD"/>
    <property type="match status" value="1"/>
</dbReference>
<protein>
    <submittedName>
        <fullName evidence="11">ABC transporter permease</fullName>
    </submittedName>
</protein>
<keyword evidence="5 8" id="KW-0472">Membrane</keyword>
<dbReference type="Proteomes" id="UP000218427">
    <property type="component" value="Unassembled WGS sequence"/>
</dbReference>
<proteinExistence type="inferred from homology"/>
<name>A0ABX4HZM9_9GAMM</name>
<evidence type="ECO:0000313" key="11">
    <source>
        <dbReference type="EMBL" id="PCO05610.1"/>
    </source>
</evidence>
<dbReference type="EMBL" id="LRFG02000002">
    <property type="protein sequence ID" value="PCO05610.1"/>
    <property type="molecule type" value="Genomic_DNA"/>
</dbReference>
<dbReference type="Pfam" id="PF02687">
    <property type="entry name" value="FtsX"/>
    <property type="match status" value="1"/>
</dbReference>
<feature type="transmembrane region" description="Helical" evidence="8">
    <location>
        <begin position="399"/>
        <end position="421"/>
    </location>
</feature>
<feature type="domain" description="ABC3 transporter permease C-terminal" evidence="9">
    <location>
        <begin position="318"/>
        <end position="431"/>
    </location>
</feature>
<evidence type="ECO:0000256" key="3">
    <source>
        <dbReference type="ARBA" id="ARBA00022692"/>
    </source>
</evidence>
<dbReference type="RefSeq" id="WP_082679438.1">
    <property type="nucleotide sequence ID" value="NZ_LRFG02000002.1"/>
</dbReference>
<keyword evidence="2" id="KW-1003">Cell membrane</keyword>
<feature type="transmembrane region" description="Helical" evidence="8">
    <location>
        <begin position="370"/>
        <end position="393"/>
    </location>
</feature>